<keyword evidence="4" id="KW-0539">Nucleus</keyword>
<comment type="subcellular location">
    <subcellularLocation>
        <location evidence="1">Nucleus</location>
    </subcellularLocation>
</comment>
<feature type="non-terminal residue" evidence="5">
    <location>
        <position position="1"/>
    </location>
</feature>
<evidence type="ECO:0000313" key="6">
    <source>
        <dbReference type="Proteomes" id="UP000286510"/>
    </source>
</evidence>
<gene>
    <name evidence="5" type="ORF">DYB26_014905</name>
</gene>
<comment type="caution">
    <text evidence="5">The sequence shown here is derived from an EMBL/GenBank/DDBJ whole genome shotgun (WGS) entry which is preliminary data.</text>
</comment>
<dbReference type="AlphaFoldDB" id="A0A3R7BS44"/>
<dbReference type="PANTHER" id="PTHR19861:SF0">
    <property type="entry name" value="WD REPEAT-CONTAINING PROTEIN 82"/>
    <property type="match status" value="1"/>
</dbReference>
<proteinExistence type="predicted"/>
<dbReference type="GO" id="GO:0048188">
    <property type="term" value="C:Set1C/COMPASS complex"/>
    <property type="evidence" value="ECO:0007669"/>
    <property type="project" value="TreeGrafter"/>
</dbReference>
<evidence type="ECO:0000256" key="3">
    <source>
        <dbReference type="ARBA" id="ARBA00022737"/>
    </source>
</evidence>
<keyword evidence="3" id="KW-0677">Repeat</keyword>
<accession>A0A3R7BS44</accession>
<evidence type="ECO:0000256" key="2">
    <source>
        <dbReference type="ARBA" id="ARBA00022574"/>
    </source>
</evidence>
<dbReference type="Proteomes" id="UP000286510">
    <property type="component" value="Unassembled WGS sequence"/>
</dbReference>
<protein>
    <submittedName>
        <fullName evidence="5">Uncharacterized protein</fullName>
    </submittedName>
</protein>
<organism evidence="5 6">
    <name type="scientific">Aphanomyces astaci</name>
    <name type="common">Crayfish plague agent</name>
    <dbReference type="NCBI Taxonomy" id="112090"/>
    <lineage>
        <taxon>Eukaryota</taxon>
        <taxon>Sar</taxon>
        <taxon>Stramenopiles</taxon>
        <taxon>Oomycota</taxon>
        <taxon>Saprolegniomycetes</taxon>
        <taxon>Saprolegniales</taxon>
        <taxon>Verrucalvaceae</taxon>
        <taxon>Aphanomyces</taxon>
    </lineage>
</organism>
<sequence length="287" mass="31116">GLLNCGENNTAISAAYDSDGLVFGVYTGDSLVRMYDARNYNDGRFLSFVDTIIDVVLFLHHPDQQHILLNTNAGLLVQLDAFEGKLVRSIVVHLLAAQVATSSHAEESTSTSTSTDVNATIPLVRQPSGPETLGKSVFNMLYTELHNACQEDVGPQHYCYQICSLLHSVSGAAICRQHLSSGRWLGLLLQLVERADDVYMGADSSRNASQLVGFFLDLLGRLVPPPPSSLPDHGISVPEKPTLKLHHGCGVEVVLLLRSLLLASEWAPLLQSVFLQALSPDSTGTIW</sequence>
<evidence type="ECO:0000313" key="5">
    <source>
        <dbReference type="EMBL" id="RHZ39847.1"/>
    </source>
</evidence>
<name>A0A3R7BS44_APHAT</name>
<keyword evidence="2" id="KW-0853">WD repeat</keyword>
<dbReference type="GO" id="GO:0003682">
    <property type="term" value="F:chromatin binding"/>
    <property type="evidence" value="ECO:0007669"/>
    <property type="project" value="TreeGrafter"/>
</dbReference>
<evidence type="ECO:0000256" key="4">
    <source>
        <dbReference type="ARBA" id="ARBA00023242"/>
    </source>
</evidence>
<dbReference type="PANTHER" id="PTHR19861">
    <property type="entry name" value="WD40 REPEAT PROTEIN SWD2"/>
    <property type="match status" value="1"/>
</dbReference>
<dbReference type="VEuPathDB" id="FungiDB:H257_13041"/>
<reference evidence="5 6" key="1">
    <citation type="submission" date="2018-08" db="EMBL/GenBank/DDBJ databases">
        <title>Aphanomyces genome sequencing and annotation.</title>
        <authorList>
            <person name="Minardi D."/>
            <person name="Oidtmann B."/>
            <person name="Van Der Giezen M."/>
            <person name="Studholme D.J."/>
        </authorList>
    </citation>
    <scope>NUCLEOTIDE SEQUENCE [LARGE SCALE GENOMIC DNA]</scope>
    <source>
        <strain evidence="5 6">FDL457</strain>
    </source>
</reference>
<dbReference type="EMBL" id="QUTF01007207">
    <property type="protein sequence ID" value="RHZ39847.1"/>
    <property type="molecule type" value="Genomic_DNA"/>
</dbReference>
<evidence type="ECO:0000256" key="1">
    <source>
        <dbReference type="ARBA" id="ARBA00004123"/>
    </source>
</evidence>
<dbReference type="InterPro" id="IPR037867">
    <property type="entry name" value="Swd2/WDR82"/>
</dbReference>